<reference evidence="5 7" key="1">
    <citation type="submission" date="2015-11" db="EMBL/GenBank/DDBJ databases">
        <title>Complete genome sequencing of a biphenyl-degrading bacterium, Pseudomonas putida KF715 (=NBRC110667).</title>
        <authorList>
            <person name="Suenaga H."/>
            <person name="Fujihara N."/>
            <person name="Watanabe T."/>
            <person name="Hirose J."/>
            <person name="Kimura N."/>
            <person name="Yamazoe A."/>
            <person name="Hosoyama A."/>
            <person name="Shimodaira J."/>
            <person name="Furukawa K."/>
        </authorList>
    </citation>
    <scope>NUCLEOTIDE SEQUENCE [LARGE SCALE GENOMIC DNA]</scope>
    <source>
        <strain evidence="5 7">KF715</strain>
    </source>
</reference>
<dbReference type="InterPro" id="IPR052781">
    <property type="entry name" value="Cys_protease_inhibitor_I42"/>
</dbReference>
<dbReference type="InterPro" id="IPR018990">
    <property type="entry name" value="Prot_inh_I42_chagasin"/>
</dbReference>
<proteinExistence type="predicted"/>
<evidence type="ECO:0000256" key="1">
    <source>
        <dbReference type="ARBA" id="ARBA00022690"/>
    </source>
</evidence>
<keyword evidence="1 6" id="KW-0646">Protease inhibitor</keyword>
<feature type="chain" id="PRO_5044375743" evidence="3">
    <location>
        <begin position="20"/>
        <end position="130"/>
    </location>
</feature>
<accession>A0A1L7NIR0</accession>
<organism evidence="5 7">
    <name type="scientific">Pseudomonas putida</name>
    <name type="common">Arthrobacter siderocapsulatus</name>
    <dbReference type="NCBI Taxonomy" id="303"/>
    <lineage>
        <taxon>Bacteria</taxon>
        <taxon>Pseudomonadati</taxon>
        <taxon>Pseudomonadota</taxon>
        <taxon>Gammaproteobacteria</taxon>
        <taxon>Pseudomonadales</taxon>
        <taxon>Pseudomonadaceae</taxon>
        <taxon>Pseudomonas</taxon>
    </lineage>
</organism>
<reference evidence="6 8" key="2">
    <citation type="submission" date="2020-09" db="EMBL/GenBank/DDBJ databases">
        <title>Co-existence of a novel multidrug-resistance efflux pump with carbapenem resistance gene blaVIM-2 in one megaplasmid in Pseudomonas putida.</title>
        <authorList>
            <person name="Peng K."/>
            <person name="Li R."/>
        </authorList>
    </citation>
    <scope>NUCLEOTIDE SEQUENCE [LARGE SCALE GENOMIC DNA]</scope>
    <source>
        <strain evidence="6 8">ZXPA-20</strain>
    </source>
</reference>
<evidence type="ECO:0000256" key="3">
    <source>
        <dbReference type="SAM" id="SignalP"/>
    </source>
</evidence>
<dbReference type="RefSeq" id="WP_016488815.1">
    <property type="nucleotide sequence ID" value="NZ_AP015029.1"/>
</dbReference>
<keyword evidence="3" id="KW-0732">Signal</keyword>
<evidence type="ECO:0000313" key="8">
    <source>
        <dbReference type="Proteomes" id="UP000516786"/>
    </source>
</evidence>
<dbReference type="PANTHER" id="PTHR36530:SF1">
    <property type="entry name" value="AMOEBIASIN-1"/>
    <property type="match status" value="1"/>
</dbReference>
<dbReference type="InterPro" id="IPR036331">
    <property type="entry name" value="Chagasin-like_sf"/>
</dbReference>
<evidence type="ECO:0000259" key="4">
    <source>
        <dbReference type="Pfam" id="PF09394"/>
    </source>
</evidence>
<dbReference type="EMBL" id="CP061723">
    <property type="protein sequence ID" value="QOC97083.1"/>
    <property type="molecule type" value="Genomic_DNA"/>
</dbReference>
<keyword evidence="2" id="KW-0789">Thiol protease inhibitor</keyword>
<evidence type="ECO:0000313" key="6">
    <source>
        <dbReference type="EMBL" id="QOC97083.1"/>
    </source>
</evidence>
<evidence type="ECO:0000256" key="2">
    <source>
        <dbReference type="ARBA" id="ARBA00022704"/>
    </source>
</evidence>
<dbReference type="PROSITE" id="PS51257">
    <property type="entry name" value="PROKAR_LIPOPROTEIN"/>
    <property type="match status" value="1"/>
</dbReference>
<dbReference type="PANTHER" id="PTHR36530">
    <property type="entry name" value="INHIBITOR OF CYSTEINE PEPTIDASE"/>
    <property type="match status" value="1"/>
</dbReference>
<dbReference type="SUPFAM" id="SSF141066">
    <property type="entry name" value="ICP-like"/>
    <property type="match status" value="1"/>
</dbReference>
<dbReference type="GO" id="GO:0004869">
    <property type="term" value="F:cysteine-type endopeptidase inhibitor activity"/>
    <property type="evidence" value="ECO:0007669"/>
    <property type="project" value="UniProtKB-KW"/>
</dbReference>
<evidence type="ECO:0000313" key="7">
    <source>
        <dbReference type="Proteomes" id="UP000218731"/>
    </source>
</evidence>
<dbReference type="AlphaFoldDB" id="A0A1L7NIR0"/>
<feature type="signal peptide" evidence="3">
    <location>
        <begin position="1"/>
        <end position="19"/>
    </location>
</feature>
<sequence length="130" mass="14022">MTAPRLLVPLSFTLLSACAQYPTQPVELDAESECPTRLQVGQTLTLSLPGNPSTGYRWLVKNAASAVLRSLGPEVYNAPDDQDVVGSAGVSTWRFQATSTGDAQLLLVYQQPWAAEVAPVQTFDCKIVVR</sequence>
<evidence type="ECO:0000313" key="5">
    <source>
        <dbReference type="EMBL" id="BAW25314.1"/>
    </source>
</evidence>
<dbReference type="EMBL" id="AP015029">
    <property type="protein sequence ID" value="BAW25314.1"/>
    <property type="molecule type" value="Genomic_DNA"/>
</dbReference>
<dbReference type="Pfam" id="PF09394">
    <property type="entry name" value="Inhibitor_I42"/>
    <property type="match status" value="1"/>
</dbReference>
<feature type="domain" description="Proteinase inhibitor I42 chagasin" evidence="4">
    <location>
        <begin position="38"/>
        <end position="127"/>
    </location>
</feature>
<gene>
    <name evidence="6" type="ORF">ID616_23955</name>
    <name evidence="5" type="ORF">KF715C_ch47410</name>
</gene>
<dbReference type="Proteomes" id="UP000218731">
    <property type="component" value="Chromosome 1"/>
</dbReference>
<name>A0A1L7NIR0_PSEPU</name>
<protein>
    <submittedName>
        <fullName evidence="5">Peptidase inhibitor I42</fullName>
    </submittedName>
    <submittedName>
        <fullName evidence="6">Protease inhibitor I42 family protein</fullName>
    </submittedName>
</protein>
<dbReference type="Proteomes" id="UP000516786">
    <property type="component" value="Chromosome"/>
</dbReference>
<dbReference type="Gene3D" id="2.60.40.2020">
    <property type="match status" value="1"/>
</dbReference>